<feature type="compositionally biased region" description="Gly residues" evidence="1">
    <location>
        <begin position="1"/>
        <end position="22"/>
    </location>
</feature>
<proteinExistence type="predicted"/>
<dbReference type="AlphaFoldDB" id="A0A8J4BPP5"/>
<dbReference type="GO" id="GO:1901259">
    <property type="term" value="P:chloroplast rRNA processing"/>
    <property type="evidence" value="ECO:0007669"/>
    <property type="project" value="TreeGrafter"/>
</dbReference>
<feature type="compositionally biased region" description="Acidic residues" evidence="1">
    <location>
        <begin position="229"/>
        <end position="241"/>
    </location>
</feature>
<feature type="non-terminal residue" evidence="2">
    <location>
        <position position="1067"/>
    </location>
</feature>
<feature type="region of interest" description="Disordered" evidence="1">
    <location>
        <begin position="844"/>
        <end position="918"/>
    </location>
</feature>
<dbReference type="Proteomes" id="UP000747399">
    <property type="component" value="Unassembled WGS sequence"/>
</dbReference>
<dbReference type="GO" id="GO:0005759">
    <property type="term" value="C:mitochondrial matrix"/>
    <property type="evidence" value="ECO:0007669"/>
    <property type="project" value="TreeGrafter"/>
</dbReference>
<dbReference type="PANTHER" id="PTHR21228:SF40">
    <property type="entry name" value="LD45607P"/>
    <property type="match status" value="1"/>
</dbReference>
<organism evidence="2 3">
    <name type="scientific">Volvox africanus</name>
    <dbReference type="NCBI Taxonomy" id="51714"/>
    <lineage>
        <taxon>Eukaryota</taxon>
        <taxon>Viridiplantae</taxon>
        <taxon>Chlorophyta</taxon>
        <taxon>core chlorophytes</taxon>
        <taxon>Chlorophyceae</taxon>
        <taxon>CS clade</taxon>
        <taxon>Chlamydomonadales</taxon>
        <taxon>Volvocaceae</taxon>
        <taxon>Volvox</taxon>
    </lineage>
</organism>
<dbReference type="PANTHER" id="PTHR21228">
    <property type="entry name" value="FAST LEU-RICH DOMAIN-CONTAINING"/>
    <property type="match status" value="1"/>
</dbReference>
<dbReference type="InterPro" id="IPR050870">
    <property type="entry name" value="FAST_kinase"/>
</dbReference>
<evidence type="ECO:0000256" key="1">
    <source>
        <dbReference type="SAM" id="MobiDB-lite"/>
    </source>
</evidence>
<feature type="region of interest" description="Disordered" evidence="1">
    <location>
        <begin position="525"/>
        <end position="550"/>
    </location>
</feature>
<evidence type="ECO:0000313" key="3">
    <source>
        <dbReference type="Proteomes" id="UP000747399"/>
    </source>
</evidence>
<dbReference type="GO" id="GO:0003723">
    <property type="term" value="F:RNA binding"/>
    <property type="evidence" value="ECO:0007669"/>
    <property type="project" value="TreeGrafter"/>
</dbReference>
<accession>A0A8J4BPP5</accession>
<reference evidence="2" key="1">
    <citation type="journal article" date="2021" name="Proc. Natl. Acad. Sci. U.S.A.">
        <title>Three genomes in the algal genus Volvox reveal the fate of a haploid sex-determining region after a transition to homothallism.</title>
        <authorList>
            <person name="Yamamoto K."/>
            <person name="Hamaji T."/>
            <person name="Kawai-Toyooka H."/>
            <person name="Matsuzaki R."/>
            <person name="Takahashi F."/>
            <person name="Nishimura Y."/>
            <person name="Kawachi M."/>
            <person name="Noguchi H."/>
            <person name="Minakuchi Y."/>
            <person name="Umen J.G."/>
            <person name="Toyoda A."/>
            <person name="Nozaki H."/>
        </authorList>
    </citation>
    <scope>NUCLEOTIDE SEQUENCE</scope>
    <source>
        <strain evidence="2">NIES-3780</strain>
    </source>
</reference>
<protein>
    <submittedName>
        <fullName evidence="2">Uncharacterized protein</fullName>
    </submittedName>
</protein>
<dbReference type="GO" id="GO:0035770">
    <property type="term" value="C:ribonucleoprotein granule"/>
    <property type="evidence" value="ECO:0007669"/>
    <property type="project" value="TreeGrafter"/>
</dbReference>
<dbReference type="EMBL" id="BNCO01000080">
    <property type="protein sequence ID" value="GIL65970.1"/>
    <property type="molecule type" value="Genomic_DNA"/>
</dbReference>
<feature type="region of interest" description="Disordered" evidence="1">
    <location>
        <begin position="69"/>
        <end position="113"/>
    </location>
</feature>
<name>A0A8J4BPP5_9CHLO</name>
<feature type="region of interest" description="Disordered" evidence="1">
    <location>
        <begin position="1"/>
        <end position="29"/>
    </location>
</feature>
<dbReference type="GO" id="GO:0000963">
    <property type="term" value="P:mitochondrial RNA processing"/>
    <property type="evidence" value="ECO:0007669"/>
    <property type="project" value="TreeGrafter"/>
</dbReference>
<dbReference type="GO" id="GO:0044528">
    <property type="term" value="P:regulation of mitochondrial mRNA stability"/>
    <property type="evidence" value="ECO:0007669"/>
    <property type="project" value="TreeGrafter"/>
</dbReference>
<keyword evidence="3" id="KW-1185">Reference proteome</keyword>
<gene>
    <name evidence="2" type="ORF">Vafri_19611</name>
</gene>
<comment type="caution">
    <text evidence="2">The sequence shown here is derived from an EMBL/GenBank/DDBJ whole genome shotgun (WGS) entry which is preliminary data.</text>
</comment>
<sequence>GSGSNGGSGSGSNGGSGSGSGSGSAAASVSTFRGHVMEFPRTISREEMPLGVDGADLEADDAVAAGPGEKAAGAAAGHVGAPAGRPDDLARNRPHLNPDFDLDPQHGPGRRGLPRQVHLRVVHDERHGPAPEGQTEVRAVELTVNIRHAATLEQLRDIIDSHGDVFNAINITAFAARLAQLAAPPERRPMWAPPASAGGLAAGGVALEPPDGGESVSELDFMAAAAEEDVDDAEEDVEDENGGAHEGPYGKRPPVVEEGRGNLIARRLASRLGDLVQARILDMDPEGVVTLLYVYGRLSYRHDVLADLVFVAGQNMELYHSQAISNLVWAMASLLPHSATWAARGWWEALFLCTEDRLGSYPTQGLANIVWGLGRLHKRPPMPWQRALFNATAQRLHLFTSQGVASYVQGAAKLGMRLPEQLLEGLRGYGAAHLHVFSAQGLVLYVWGMAKLTATAQIPQAAFQPWLTKAVLPELYRRLPSLDLRQLATALYALAVMRHRPPWSTFMRRYWRELLSKLRGRAPPSIYPSPSPASPSLSKDGASMGGILEEGDAGRQDPQALANILHAAAELRLELPPALVTAFMAASLHGLSGYPPAALSSTAWSLHRLGLAPDAAWRAAFLERCWYGMTHMSVSELSTLLYGASRLPGMVPEREWLVRAEGEWLQNMDRSTPVDLYRGISAFAHWHHSPGLHWQGALVRQLSARLPDIPTFQLSHLVGFLGEVGCHPPLPLVNSLVRGAVTGRTPSTADLAKIVYGLARMGRMVSPELLSKLLADLKLLRLDLDLSSHPDRDLSVGASAAVAVPAVATVAAASPAGLLAAAGSGTAPFAASVSASSVSVHISTSVPASVPKGSTRGFRGFEGRGGPRKVKVKVNDNSTSRKNGQGAAGASGGRASSRGNRRGGAGETGEGADSPPSPVPSALEVLKLPLLVGTVWALARLRYTPAVPWVTASATALAPALPSLRIHHLGMLLEAWAEVGPDYRPGKKWLAAAKQRLRVLEGETGVEGDGGGVIVGLAGWTGGGGGGDGDEKDMLFGSSSEGAQCRLKAMWGLQGLLGALEPGHGSG</sequence>
<feature type="compositionally biased region" description="Low complexity" evidence="1">
    <location>
        <begin position="69"/>
        <end position="84"/>
    </location>
</feature>
<dbReference type="GO" id="GO:0009507">
    <property type="term" value="C:chloroplast"/>
    <property type="evidence" value="ECO:0007669"/>
    <property type="project" value="GOC"/>
</dbReference>
<feature type="region of interest" description="Disordered" evidence="1">
    <location>
        <begin position="229"/>
        <end position="256"/>
    </location>
</feature>
<evidence type="ECO:0000313" key="2">
    <source>
        <dbReference type="EMBL" id="GIL65970.1"/>
    </source>
</evidence>